<evidence type="ECO:0000256" key="15">
    <source>
        <dbReference type="ARBA" id="ARBA00069616"/>
    </source>
</evidence>
<protein>
    <recommendedName>
        <fullName evidence="15">D-serine dehydratase</fullName>
        <ecNumber evidence="14">4.3.1.18</ecNumber>
    </recommendedName>
    <alternativeName>
        <fullName evidence="17">D-serine deaminase</fullName>
    </alternativeName>
    <alternativeName>
        <fullName evidence="16">eIF-2-alpha kinase activator GCN1</fullName>
    </alternativeName>
</protein>
<dbReference type="EMBL" id="PUHR01000091">
    <property type="protein sequence ID" value="KAG0667812.1"/>
    <property type="molecule type" value="Genomic_DNA"/>
</dbReference>
<dbReference type="Pfam" id="PF23271">
    <property type="entry name" value="HEAT_GCN1"/>
    <property type="match status" value="1"/>
</dbReference>
<dbReference type="InterPro" id="IPR056809">
    <property type="entry name" value="HEAT_GCN1_fung"/>
</dbReference>
<evidence type="ECO:0000256" key="11">
    <source>
        <dbReference type="ARBA" id="ARBA00023239"/>
    </source>
</evidence>
<feature type="coiled-coil region" evidence="19">
    <location>
        <begin position="1514"/>
        <end position="1541"/>
    </location>
</feature>
<feature type="repeat" description="HEAT" evidence="18">
    <location>
        <begin position="3935"/>
        <end position="3972"/>
    </location>
</feature>
<feature type="repeat" description="HEAT" evidence="18">
    <location>
        <begin position="3584"/>
        <end position="3629"/>
    </location>
</feature>
<feature type="domain" description="D-serine dehydratase-like" evidence="21">
    <location>
        <begin position="1867"/>
        <end position="1982"/>
    </location>
</feature>
<dbReference type="GO" id="GO:0070178">
    <property type="term" value="P:D-serine metabolic process"/>
    <property type="evidence" value="ECO:0007669"/>
    <property type="project" value="UniProtKB-ARBA"/>
</dbReference>
<evidence type="ECO:0000313" key="23">
    <source>
        <dbReference type="EMBL" id="KAG0667812.1"/>
    </source>
</evidence>
<dbReference type="PANTHER" id="PTHR23346:SF7">
    <property type="entry name" value="STALLED RIBOSOME SENSOR GCN1"/>
    <property type="match status" value="1"/>
</dbReference>
<keyword evidence="9" id="KW-0862">Zinc</keyword>
<evidence type="ECO:0000256" key="17">
    <source>
        <dbReference type="ARBA" id="ARBA00075219"/>
    </source>
</evidence>
<evidence type="ECO:0000259" key="21">
    <source>
        <dbReference type="SMART" id="SM01119"/>
    </source>
</evidence>
<dbReference type="FunFam" id="1.25.10.10:FF:000090">
    <property type="entry name" value="eIF-2-alpha kinase activator GCN1"/>
    <property type="match status" value="1"/>
</dbReference>
<evidence type="ECO:0000256" key="2">
    <source>
        <dbReference type="ARBA" id="ARBA00001947"/>
    </source>
</evidence>
<feature type="compositionally biased region" description="Polar residues" evidence="20">
    <location>
        <begin position="658"/>
        <end position="676"/>
    </location>
</feature>
<dbReference type="InterPro" id="IPR016024">
    <property type="entry name" value="ARM-type_fold"/>
</dbReference>
<dbReference type="InterPro" id="IPR022716">
    <property type="entry name" value="Gcn1_N"/>
</dbReference>
<dbReference type="OrthoDB" id="5148094at2759"/>
<dbReference type="SMART" id="SM01349">
    <property type="entry name" value="TOG"/>
    <property type="match status" value="1"/>
</dbReference>
<dbReference type="InterPro" id="IPR021133">
    <property type="entry name" value="HEAT_type_2"/>
</dbReference>
<evidence type="ECO:0000256" key="10">
    <source>
        <dbReference type="ARBA" id="ARBA00022898"/>
    </source>
</evidence>
<dbReference type="InterPro" id="IPR029066">
    <property type="entry name" value="PLP-binding_barrel"/>
</dbReference>
<comment type="similarity">
    <text evidence="4">Belongs to the GCN1 family.</text>
</comment>
<dbReference type="Pfam" id="PF24993">
    <property type="entry name" value="GNC1_N"/>
    <property type="match status" value="1"/>
</dbReference>
<dbReference type="InterPro" id="IPR001608">
    <property type="entry name" value="Ala_racemase_N"/>
</dbReference>
<dbReference type="Pfam" id="PF14031">
    <property type="entry name" value="D-ser_dehydrat"/>
    <property type="match status" value="1"/>
</dbReference>
<reference evidence="23 24" key="1">
    <citation type="submission" date="2020-11" db="EMBL/GenBank/DDBJ databases">
        <title>Kefir isolates.</title>
        <authorList>
            <person name="Marcisauskas S."/>
            <person name="Kim Y."/>
            <person name="Blasche S."/>
        </authorList>
    </citation>
    <scope>NUCLEOTIDE SEQUENCE [LARGE SCALE GENOMIC DNA]</scope>
    <source>
        <strain evidence="23 24">OG2</strain>
    </source>
</reference>
<dbReference type="EC" id="4.3.1.18" evidence="14"/>
<feature type="compositionally biased region" description="Basic and acidic residues" evidence="20">
    <location>
        <begin position="876"/>
        <end position="885"/>
    </location>
</feature>
<keyword evidence="6" id="KW-0216">Detoxification</keyword>
<dbReference type="Pfam" id="PF24984">
    <property type="entry name" value="HEAT_EF3_GNC1"/>
    <property type="match status" value="1"/>
</dbReference>
<dbReference type="Gene3D" id="2.40.37.20">
    <property type="entry name" value="D-serine dehydratase-like domain"/>
    <property type="match status" value="1"/>
</dbReference>
<evidence type="ECO:0000256" key="3">
    <source>
        <dbReference type="ARBA" id="ARBA00005323"/>
    </source>
</evidence>
<evidence type="ECO:0000256" key="6">
    <source>
        <dbReference type="ARBA" id="ARBA00022575"/>
    </source>
</evidence>
<keyword evidence="19" id="KW-0175">Coiled coil</keyword>
<dbReference type="SUPFAM" id="SSF51419">
    <property type="entry name" value="PLP-binding barrel"/>
    <property type="match status" value="1"/>
</dbReference>
<dbReference type="Gene3D" id="3.20.20.10">
    <property type="entry name" value="Alanine racemase"/>
    <property type="match status" value="1"/>
</dbReference>
<feature type="repeat" description="HEAT" evidence="18">
    <location>
        <begin position="3472"/>
        <end position="3510"/>
    </location>
</feature>
<name>A0A9P7BAX3_MAUEX</name>
<feature type="region of interest" description="Disordered" evidence="20">
    <location>
        <begin position="1176"/>
        <end position="1197"/>
    </location>
</feature>
<dbReference type="GO" id="GO:0008721">
    <property type="term" value="F:D-serine ammonia-lyase activity"/>
    <property type="evidence" value="ECO:0007669"/>
    <property type="project" value="UniProtKB-EC"/>
</dbReference>
<dbReference type="InterPro" id="IPR026956">
    <property type="entry name" value="D-ser_dehydrat-like_dom"/>
</dbReference>
<keyword evidence="24" id="KW-1185">Reference proteome</keyword>
<dbReference type="InterPro" id="IPR015915">
    <property type="entry name" value="Kelch-typ_b-propeller"/>
</dbReference>
<comment type="function">
    <text evidence="13">Catalyzes the conversion of D-serine to pyruvate and ammonia. May play a role in D-serine detoxification.</text>
</comment>
<evidence type="ECO:0000256" key="4">
    <source>
        <dbReference type="ARBA" id="ARBA00007366"/>
    </source>
</evidence>
<keyword evidence="10" id="KW-0663">Pyridoxal phosphate</keyword>
<dbReference type="SMART" id="SM01119">
    <property type="entry name" value="D-ser_dehydrat"/>
    <property type="match status" value="1"/>
</dbReference>
<dbReference type="Pfam" id="PF12074">
    <property type="entry name" value="Gcn1_N"/>
    <property type="match status" value="1"/>
</dbReference>
<dbReference type="PANTHER" id="PTHR23346">
    <property type="entry name" value="TRANSLATIONAL ACTIVATOR GCN1-RELATED"/>
    <property type="match status" value="1"/>
</dbReference>
<evidence type="ECO:0000256" key="5">
    <source>
        <dbReference type="ARBA" id="ARBA00022441"/>
    </source>
</evidence>
<feature type="domain" description="TOG" evidence="22">
    <location>
        <begin position="3301"/>
        <end position="3531"/>
    </location>
</feature>
<dbReference type="Pfam" id="PF24981">
    <property type="entry name" value="Beta-prop_ATRN-LZTR1"/>
    <property type="match status" value="1"/>
</dbReference>
<evidence type="ECO:0000256" key="12">
    <source>
        <dbReference type="ARBA" id="ARBA00051198"/>
    </source>
</evidence>
<dbReference type="InterPro" id="IPR042208">
    <property type="entry name" value="D-ser_dehydrat-like_sf"/>
</dbReference>
<dbReference type="InterPro" id="IPR056810">
    <property type="entry name" value="GNC1-like_N"/>
</dbReference>
<evidence type="ECO:0000256" key="18">
    <source>
        <dbReference type="PROSITE-ProRule" id="PRU00103"/>
    </source>
</evidence>
<evidence type="ECO:0000256" key="20">
    <source>
        <dbReference type="SAM" id="MobiDB-lite"/>
    </source>
</evidence>
<evidence type="ECO:0000256" key="8">
    <source>
        <dbReference type="ARBA" id="ARBA00022737"/>
    </source>
</evidence>
<accession>A0A9P7BAX3</accession>
<dbReference type="Pfam" id="PF24916">
    <property type="entry name" value="HEAT_GCN1_fung"/>
    <property type="match status" value="1"/>
</dbReference>
<evidence type="ECO:0000256" key="14">
    <source>
        <dbReference type="ARBA" id="ARBA00066349"/>
    </source>
</evidence>
<feature type="region of interest" description="Disordered" evidence="20">
    <location>
        <begin position="775"/>
        <end position="795"/>
    </location>
</feature>
<evidence type="ECO:0000256" key="1">
    <source>
        <dbReference type="ARBA" id="ARBA00001933"/>
    </source>
</evidence>
<comment type="catalytic activity">
    <reaction evidence="12">
        <text>D-serine = pyruvate + NH4(+)</text>
        <dbReference type="Rhea" id="RHEA:13977"/>
        <dbReference type="ChEBI" id="CHEBI:15361"/>
        <dbReference type="ChEBI" id="CHEBI:28938"/>
        <dbReference type="ChEBI" id="CHEBI:35247"/>
        <dbReference type="EC" id="4.3.1.18"/>
    </reaction>
    <physiologicalReaction direction="left-to-right" evidence="12">
        <dbReference type="Rhea" id="RHEA:13978"/>
    </physiologicalReaction>
</comment>
<keyword evidence="11" id="KW-0456">Lyase</keyword>
<dbReference type="InterPro" id="IPR011989">
    <property type="entry name" value="ARM-like"/>
</dbReference>
<dbReference type="GO" id="GO:0005829">
    <property type="term" value="C:cytosol"/>
    <property type="evidence" value="ECO:0007669"/>
    <property type="project" value="TreeGrafter"/>
</dbReference>
<keyword evidence="8" id="KW-0677">Repeat</keyword>
<proteinExistence type="inferred from homology"/>
<dbReference type="SUPFAM" id="SSF48371">
    <property type="entry name" value="ARM repeat"/>
    <property type="match status" value="3"/>
</dbReference>
<dbReference type="Pfam" id="PF24987">
    <property type="entry name" value="HEAT_EF3_N"/>
    <property type="match status" value="1"/>
</dbReference>
<organism evidence="23 24">
    <name type="scientific">Maudiozyma exigua</name>
    <name type="common">Yeast</name>
    <name type="synonym">Kazachstania exigua</name>
    <dbReference type="NCBI Taxonomy" id="34358"/>
    <lineage>
        <taxon>Eukaryota</taxon>
        <taxon>Fungi</taxon>
        <taxon>Dikarya</taxon>
        <taxon>Ascomycota</taxon>
        <taxon>Saccharomycotina</taxon>
        <taxon>Saccharomycetes</taxon>
        <taxon>Saccharomycetales</taxon>
        <taxon>Saccharomycetaceae</taxon>
        <taxon>Maudiozyma</taxon>
    </lineage>
</organism>
<gene>
    <name evidence="23" type="primary">GCN1</name>
    <name evidence="23" type="ORF">C6P45_005362</name>
</gene>
<comment type="cofactor">
    <cofactor evidence="1">
        <name>pyridoxal 5'-phosphate</name>
        <dbReference type="ChEBI" id="CHEBI:597326"/>
    </cofactor>
</comment>
<dbReference type="SUPFAM" id="SSF117281">
    <property type="entry name" value="Kelch motif"/>
    <property type="match status" value="1"/>
</dbReference>
<evidence type="ECO:0000256" key="16">
    <source>
        <dbReference type="ARBA" id="ARBA00072275"/>
    </source>
</evidence>
<sequence>MSMLQPSSCRGYQLKLPQIPQSPEYAQLDQYSRKKLSLDCRTGAAVNLSRANLFVHGGLTIPLNIENITILTLQKELIIYFSKTNNNKNNFENLNQWISSEIFFLDLVSRTWHHMETTMGESTINENLEIQNDLLSKDIHNGSLESPMKGRLFHSLCYFGSAVYIFGGLVVSPHTGYELIATNELWKLDLKTRKWSLISNDPRINRRYSHSMHVKNENVDTRDTKLIIIGGTNNISEPVTKIDVYNLTKGCWQIDVLPKEDCNFIVNIDNKPIPLSVENTFSILVENNEAKIPALVIYNPNNQFEQDHEMSDGSYNKDNDFTKDTTSKLDNEKMVSPMTTLPLLSDSKGMRLAYNNLQTPDILRESFNLQFPSGQYFGYNIIVGGFYPNCNPENYCCFVYDIPSGRWTRVSIRGPDSDIVQCRYWKLFVWKTHHQTILLGTNNNDKNLPSVQKFNHLLVFGLPLINAFNKIMTPTYFNKLKSGSLTLNSFQNALDDSIKQQLVFGTDDSPMTRNSSYASGVTSQFENYIKYIAPSFELSSIKSTFPPFAVVLGKDSLEVYGDAISDFEFITSEGDTVKVPMYLLRKRWGRYFDFLLSQVYSKICLENELNVKRSMLIKYTPISSRITSRASSRQESIDYFRDSARSSVSKPSNRESPRSSNMLERTTSGPHKSLSQLFINDVDDPSKYPRLKHSPRLPFTERTTIEEPIPILPPKEEALDINDPVSPPPDELLLTDKTNDKDTYPNNSNAIKRTGTTSTTSSTTGMVFRVPFQESKNTSKTTVSPFHKSMEQRRRSSLMDLPTNIGDDIRTSRRNSAFKRRASHPMNNVTFQDNLTPSQKVNRKLIAKFPSSARSSLSFASSTSERKRNSLPSLEQRSKSPENHLDIMTVDLPPTTKSPDEPLPEVPIVKFGNNRRPSASIYDFAVSNKGSPFSSRRASFVSASSNPDWKGIGPSMNNLTLDEKLLQKNEELNRAQQNETNNRQSLSQPRSRMFSKNSTSRENSLSNIPNLSDRTRPSIASFSESNDSILSTAPYDMEPLLIPRSLYLPWPSASVRALSEFFYTGQINGKWLLAPVALDLLVIAKLYEIPLLYTLIAEILYTILGRKEEGLFVNCTTLKNGLVKQVKELYVDDKVKIDSYLENSKSYNELSRLSEALIQIDNGFLNSSLLRRSSYNRSDGTHESSDPEEVDKHFHRASSTGSFTNYRQSVISYGSKDSRGSLNAAGFPPSLNFQEKKSSISAINPRIKKKSSLSKEIDPQSYFQDGNFDIDKIKNRFRKDQSQDPLQGSANGSNEYDFGDYDLGFELSTSSSDDTSDESGSDYGSPASAGVEGDMDRSKSNPELESLSTIVDARTNQTEESEDGLDASMKRLSISTPRSKAVKSLLNNYVDAGLGMSSLSRLKKKMKKAEEYSDDSVDPLFKINSTLQSPGRPQMGHGRISNQGSTYGVGGKTDFKSPKMSTMDKDYTVLRLECIIAGNALPPVDHIIKYIFKTAVLVNDVKMTIRCVDCLEISKDLKAVKKELSKEISCIKEELKLRERSDENNESTGIDSKLDSIKGLEEMSDLLSTYQGCSVEQLPTPSFVIVEDKFEKNCRHMLERVEELKKETKSPVKFRAHIKTHKTIKGALKQLGHGIVETPKDAIVVSTIKEATELLNYQDKIGKQYVTDICFGLPACVPGKIEQLNVLSGRVEHLRIFVDNVEHLNNLVEFGRAAHDKKWSLFVKVDMGTHRAGLTTDSVDFVDLLKKLMTPEVSEVAELYGFYAHAGHSYNVTNILDAHKLLFDEIKASNEAAKLYGRLNPKINVRDLTLSVGATPTSNSLRVRDDLQVNEYIKDKLVGTLEVHCGNYCLYDLQQLSTGCINDFECAGYVIGTVLSSYKERKELLTDTGVMTLTRETSKYKGNGLCIQTDDILKEESYKIDWYVDRVSQEHGIVKQYTEESEGEVQKKPVDLQLLSLGQQIAIIPQHACIVMGQFPHYFVLDKNQKVVDVWLSPQLEKNCFNSQISIRIAFLEDLQQLIKTETLEAPQLGQISATLLRTFVSYTDSKSKALVKAMFHNILELEPRLYEKYISFILENVSKSTGSRAIVDYLNLLEWVHDFLIQLSKDNDLFAANYQKLFEAHCLISYSVELALDNQEINKKINSKRNQHRNRVRRSTLQTTTKTLAVIFNQGDDRIDQANQLISFILEKCVTAKLPISGVVVLMGAITQCFIQLSSSKPAFFQLLKEKYVTKYCELIGKELILAKVPPSPFCLELSLKPFINEFIDQELFNTHFIPNIEKANLRAPETGFTTSTEIFAGINLERVNLLHSFVTSKLMTQTFSSLKSSKEGTKSAAINSLSTLLNSLDSKFVAEEDLLKFVNEVFKNIKTNLNADYKIIASNILKCCPVFSQEVSLIISKGLNQYISKETNEAALTEMLSAFFLNYTYLENTTDEFDKTIRTGLSNKKPSLRKIWCTSFLNNSEKASTKILEDNEKDILEFLKETLGHNQNLDHAAAFSCLEYIVHVLSSTSEEIKGNTLEVIRNLENMRDLGNAMAIVALSTTLNPTLRMKSIALLETLFKLQPELLGLSIVEALKYRIITNRDNAEDSISYKFCTPLFSAISQAIDDKAALEKVVIAELFIAEYERFHLKNGWAGLALHAEMDPSAIIKSKMPTIMDMLHVSINDKQIYESKLRDCILKSIAYTCFINPDVAVPSVIELFQNCLVSDQLSKYKDEDFTIWSGEEGTMVIDVLEKKNAKQLSDKNTKDYETLKWEQKVRKEQSKKTVRKYTKEEKVLVDEQLAKESTIRSEIDNIIRRLTNGITVIGFLSNQAKIVDNGAGVWFPSSVLSLLSLIREKNCSRLLGRKALDVFLTLSENISERLGGVKLYIGVAILRIYKVLNIPENLLAEPLDELLSRVLFRIKFVANQAALDAVSLAYLLPLLINVLEEGKRVALKNADKPVTRTEFVEEDKEEEHLMLAMEIISVHAEVFEDPSIPRAPIMNVLMSLLALASKAKIAKDCLNVLCQSISVAPTDADLEILLNNLLSPNPFVRSTILEIIDNEFELEANMKNSAEVFICRFDSEANNREVAEFIWEFSKFVIDTDLLRSLISLFNQDDSGLRLFTARAYAAASLYLEKENQNPLRESLEMLTTFYKEKAAPLKAIMDEFGLVAVAASERKDPWQDRSTSAIALKELSTGIPEDDSYVVDLVKFLIEDGPLGDRELIVRQEMKEAGIEIITLHGAKKSEQLIPIFESALTSNIETTVKENVIILYGTLARHLEAHDARIETIIHRLLASLDTPSADVQQAISECIGPLVFQFREKVGDHIANLMNRLLDPSLPVAIRKGSAWGIAGLVKGYGIQALSEFDIIRNLIEASEDKKQAVRRESVAYAFEYLSKSLKKFFEPYVIEVLPNILKNLGDAVPEVRNATADATKAIMAYTTSFGVTKLIPVAVSNLDEISWRTKRGSVELLGNMAYLDPAQLSASLSTIVPEIVGVLNDSHKEVRKAADESLNRFGEVIRNPEIQKLVPTLINAIGDPTKYTEDALDALINTQFVHYIDGPSLALIIHVIHRGMHERSANTKRKACKIVGNMAILVDIKDLIPYLQQLVDEVEVAMVDPVPNTRATAARALGALVERLGEEQFPDLIPRLIDTLSDETKSGDRLGSAQALAEVMSGLGLAKLDELLPTILAGVTSYRAYVREGYMPLLLFIPICYGAQFAPYINQIIQPILGGLADTDEDIHDTALKAGKLIVKKYASKAIDLLLPELEKGMFNANERIRLSSVQLSGELLFQVTGISSKNEFSEEEGDHSGEFANKLVEVLGQDRRDRVLASLFVCRNDTSGIVRASTVDIWKALVPNTPRAVKEILPTLTGMIVGSLASPSASLRNIAAQTLGDLVRRVGGNALSQLLPTLYQSVQESASTESRQGVCIALNELIESSSAETLDEFQEIIVKILRETLIDSDVSVRQAAAGAFDSYQDIVGNVAIDEILPHMLHMLESDESSQNALLGLQDIMSTKSEVIFPILIPTLLAPPIDSFRASALGSLAEVAGPSLYKRLSTIINALVDSLINVTQDDEKSALENSLDKVFLSVTDEEGCHPLLQQIMALLKHDDHKKRLIILERLPNFFEKTNLDFDLYIPDFVSNAILSLDDKDPRVVKGNFEALTTLIKKQDKSMLERLVKPAKQSLQMVGKQGEDLGAFALARGPNCVLPIFLHGLMYGSNDEREASALAIADIVSKTPAANLKPFVSVITGPLIRVVGERFSSDIKAAILFALNILFVKIPQFLRPFIPQLQRTFVKSLSDASNETLRLRAAKALGTLIEYQPRVDPLIIELVGGAKQATDEGVKTAMLKALLEVVSKAGSKLNETSKKNIVNLVEEEMMVSNDKLAVAYAKLIGSLSDILTEEEAKNILTEKVLNVELSGDSGKFAILTVNSFLKDAPSHIINAELIDQFVPYIVGAIESTDIYFSENGIIAAGKMLLLEGETKSPFSKQESSEPLHIGEENIKQLMECLSKCTLKLVSNSTDARRLSLVVIRTLARFKMSECIQPFIDTLAISVFSCLRDPIIPIKLAAEKAYLAIFNLIEDVEMDCFSKWFDKFSANTTSVENIVGTTVQTRSIGDYTKRVGKRLANVERERIAAGGDAETMFSDRFEDEKEIWSVGGVELNNDV</sequence>
<dbReference type="Pfam" id="PF25801">
    <property type="entry name" value="HEAT_GCN1_C_2"/>
    <property type="match status" value="1"/>
</dbReference>
<dbReference type="InterPro" id="IPR034085">
    <property type="entry name" value="TOG"/>
</dbReference>
<dbReference type="Pfam" id="PF01168">
    <property type="entry name" value="Ala_racemase_N"/>
    <property type="match status" value="1"/>
</dbReference>
<evidence type="ECO:0000313" key="24">
    <source>
        <dbReference type="Proteomes" id="UP000750334"/>
    </source>
</evidence>
<dbReference type="PROSITE" id="PS50077">
    <property type="entry name" value="HEAT_REPEAT"/>
    <property type="match status" value="4"/>
</dbReference>
<evidence type="ECO:0000256" key="9">
    <source>
        <dbReference type="ARBA" id="ARBA00022833"/>
    </source>
</evidence>
<feature type="region of interest" description="Disordered" evidence="20">
    <location>
        <begin position="734"/>
        <end position="762"/>
    </location>
</feature>
<feature type="region of interest" description="Disordered" evidence="20">
    <location>
        <begin position="1426"/>
        <end position="1455"/>
    </location>
</feature>
<keyword evidence="5" id="KW-0880">Kelch repeat</keyword>
<evidence type="ECO:0000256" key="13">
    <source>
        <dbReference type="ARBA" id="ARBA00055764"/>
    </source>
</evidence>
<feature type="region of interest" description="Disordered" evidence="20">
    <location>
        <begin position="1307"/>
        <end position="1366"/>
    </location>
</feature>
<feature type="repeat" description="HEAT" evidence="18">
    <location>
        <begin position="3629"/>
        <end position="3668"/>
    </location>
</feature>
<dbReference type="Gene3D" id="1.25.10.10">
    <property type="entry name" value="Leucine-rich Repeat Variant"/>
    <property type="match status" value="6"/>
</dbReference>
<feature type="region of interest" description="Disordered" evidence="20">
    <location>
        <begin position="641"/>
        <end position="676"/>
    </location>
</feature>
<keyword evidence="7" id="KW-0479">Metal-binding</keyword>
<feature type="region of interest" description="Disordered" evidence="20">
    <location>
        <begin position="856"/>
        <end position="910"/>
    </location>
</feature>
<evidence type="ECO:0000256" key="19">
    <source>
        <dbReference type="SAM" id="Coils"/>
    </source>
</evidence>
<feature type="compositionally biased region" description="Polar residues" evidence="20">
    <location>
        <begin position="1343"/>
        <end position="1358"/>
    </location>
</feature>
<dbReference type="Gene3D" id="2.120.10.80">
    <property type="entry name" value="Kelch-type beta propeller"/>
    <property type="match status" value="1"/>
</dbReference>
<evidence type="ECO:0000259" key="22">
    <source>
        <dbReference type="SMART" id="SM01349"/>
    </source>
</evidence>
<dbReference type="InterPro" id="IPR056737">
    <property type="entry name" value="Beta-prop_ATRN-MKLN-like"/>
</dbReference>
<comment type="cofactor">
    <cofactor evidence="2">
        <name>Zn(2+)</name>
        <dbReference type="ChEBI" id="CHEBI:29105"/>
    </cofactor>
</comment>
<dbReference type="GO" id="GO:1904688">
    <property type="term" value="P:regulation of cytoplasmic translational initiation"/>
    <property type="evidence" value="ECO:0007669"/>
    <property type="project" value="UniProtKB-ARBA"/>
</dbReference>
<dbReference type="GO" id="GO:0046872">
    <property type="term" value="F:metal ion binding"/>
    <property type="evidence" value="ECO:0007669"/>
    <property type="project" value="UniProtKB-KW"/>
</dbReference>
<feature type="region of interest" description="Disordered" evidence="20">
    <location>
        <begin position="975"/>
        <end position="1019"/>
    </location>
</feature>
<dbReference type="Proteomes" id="UP000750334">
    <property type="component" value="Unassembled WGS sequence"/>
</dbReference>
<dbReference type="InterPro" id="IPR057546">
    <property type="entry name" value="HEAT_GCN1"/>
</dbReference>
<feature type="compositionally biased region" description="Polar residues" evidence="20">
    <location>
        <begin position="775"/>
        <end position="784"/>
    </location>
</feature>
<dbReference type="FunFam" id="3.20.20.10:FF:000016">
    <property type="entry name" value="D-serine dehydratase"/>
    <property type="match status" value="1"/>
</dbReference>
<comment type="similarity">
    <text evidence="3">Belongs to the DSD1 family.</text>
</comment>
<dbReference type="GO" id="GO:0009636">
    <property type="term" value="P:response to toxic substance"/>
    <property type="evidence" value="ECO:0007669"/>
    <property type="project" value="UniProtKB-KW"/>
</dbReference>
<dbReference type="GO" id="GO:0030295">
    <property type="term" value="F:protein kinase activator activity"/>
    <property type="evidence" value="ECO:0007669"/>
    <property type="project" value="UniProtKB-ARBA"/>
</dbReference>
<evidence type="ECO:0000256" key="7">
    <source>
        <dbReference type="ARBA" id="ARBA00022723"/>
    </source>
</evidence>
<comment type="caution">
    <text evidence="23">The sequence shown here is derived from an EMBL/GenBank/DDBJ whole genome shotgun (WGS) entry which is preliminary data.</text>
</comment>
<dbReference type="GO" id="GO:0034198">
    <property type="term" value="P:cellular response to amino acid starvation"/>
    <property type="evidence" value="ECO:0007669"/>
    <property type="project" value="TreeGrafter"/>
</dbReference>